<accession>F5Y7J7</accession>
<evidence type="ECO:0000259" key="1">
    <source>
        <dbReference type="Pfam" id="PF00248"/>
    </source>
</evidence>
<evidence type="ECO:0000313" key="3">
    <source>
        <dbReference type="Proteomes" id="UP000009222"/>
    </source>
</evidence>
<dbReference type="PANTHER" id="PTHR43312:SF1">
    <property type="entry name" value="NADP-DEPENDENT OXIDOREDUCTASE DOMAIN-CONTAINING PROTEIN"/>
    <property type="match status" value="1"/>
</dbReference>
<dbReference type="EMBL" id="CP001841">
    <property type="protein sequence ID" value="AEF82054.1"/>
    <property type="molecule type" value="Genomic_DNA"/>
</dbReference>
<protein>
    <submittedName>
        <fullName evidence="2">Aldo/keto reductase</fullName>
    </submittedName>
</protein>
<dbReference type="InterPro" id="IPR053135">
    <property type="entry name" value="AKR2_Oxidoreductase"/>
</dbReference>
<proteinExistence type="predicted"/>
<dbReference type="HOGENOM" id="CLU_023205_3_0_12"/>
<dbReference type="AlphaFoldDB" id="F5Y7J7"/>
<name>F5Y7J7_LEAAZ</name>
<dbReference type="Gene3D" id="3.20.20.100">
    <property type="entry name" value="NADP-dependent oxidoreductase domain"/>
    <property type="match status" value="1"/>
</dbReference>
<organism evidence="2 3">
    <name type="scientific">Leadbettera azotonutricia (strain ATCC BAA-888 / DSM 13862 / ZAS-9)</name>
    <name type="common">Treponema azotonutricium</name>
    <dbReference type="NCBI Taxonomy" id="545695"/>
    <lineage>
        <taxon>Bacteria</taxon>
        <taxon>Pseudomonadati</taxon>
        <taxon>Spirochaetota</taxon>
        <taxon>Spirochaetia</taxon>
        <taxon>Spirochaetales</taxon>
        <taxon>Breznakiellaceae</taxon>
        <taxon>Leadbettera</taxon>
    </lineage>
</organism>
<feature type="domain" description="NADP-dependent oxidoreductase" evidence="1">
    <location>
        <begin position="25"/>
        <end position="193"/>
    </location>
</feature>
<dbReference type="OrthoDB" id="9804790at2"/>
<dbReference type="PANTHER" id="PTHR43312">
    <property type="entry name" value="D-THREO-ALDOSE 1-DEHYDROGENASE"/>
    <property type="match status" value="1"/>
</dbReference>
<gene>
    <name evidence="2" type="ordered locus">TREAZ_1082</name>
</gene>
<dbReference type="Proteomes" id="UP000009222">
    <property type="component" value="Chromosome"/>
</dbReference>
<dbReference type="Pfam" id="PF00248">
    <property type="entry name" value="Aldo_ket_red"/>
    <property type="match status" value="1"/>
</dbReference>
<dbReference type="STRING" id="545695.TREAZ_1082"/>
<dbReference type="PRINTS" id="PR00069">
    <property type="entry name" value="ALDKETRDTASE"/>
</dbReference>
<dbReference type="CDD" id="cd19100">
    <property type="entry name" value="AKR_unchar"/>
    <property type="match status" value="1"/>
</dbReference>
<dbReference type="InterPro" id="IPR023210">
    <property type="entry name" value="NADP_OxRdtase_dom"/>
</dbReference>
<reference evidence="2 3" key="2">
    <citation type="journal article" date="2011" name="ISME J.">
        <title>RNA-seq reveals cooperative metabolic interactions between two termite-gut spirochete species in co-culture.</title>
        <authorList>
            <person name="Rosenthal A.Z."/>
            <person name="Matson E.G."/>
            <person name="Eldar A."/>
            <person name="Leadbetter J.R."/>
        </authorList>
    </citation>
    <scope>NUCLEOTIDE SEQUENCE [LARGE SCALE GENOMIC DNA]</scope>
    <source>
        <strain evidence="3">ATCC BAA-888 / DSM 13862 / ZAS-9</strain>
    </source>
</reference>
<dbReference type="InterPro" id="IPR036812">
    <property type="entry name" value="NAD(P)_OxRdtase_dom_sf"/>
</dbReference>
<dbReference type="KEGG" id="taz:TREAZ_1082"/>
<dbReference type="eggNOG" id="COG1453">
    <property type="taxonomic scope" value="Bacteria"/>
</dbReference>
<sequence>MEKRILGKTGLEISAFAFGGIVVRDTPQAEADRIVIEAIEHGINYFDVAPSYGNAQNILGPAIAPHRSRIYLACKTEKRTRDEAQAALEESFKLLHTDYFDVYQLHGVEPNDVDTILGKNGALEVLVDAKKKGLVRNIGLTTHHDSVALKLMATGVFDTLLFPINWACWIKNGLGQEALKEAARQNMGRVAIKGLAKWAKEPKEDGFPKCWYRPIFDDPELAELALRFTMTQNVHTAVSPGDVRMLRLGISIVEKYNGTVPALSKAELDELTRRARLVEHTVFAPAA</sequence>
<dbReference type="GO" id="GO:0016491">
    <property type="term" value="F:oxidoreductase activity"/>
    <property type="evidence" value="ECO:0007669"/>
    <property type="project" value="InterPro"/>
</dbReference>
<reference evidence="3" key="1">
    <citation type="submission" date="2009-12" db="EMBL/GenBank/DDBJ databases">
        <title>Complete sequence of Treponema azotonutricium strain ZAS-9.</title>
        <authorList>
            <person name="Tetu S.G."/>
            <person name="Matson E."/>
            <person name="Ren Q."/>
            <person name="Seshadri R."/>
            <person name="Elbourne L."/>
            <person name="Hassan K.A."/>
            <person name="Durkin A."/>
            <person name="Radune D."/>
            <person name="Mohamoud Y."/>
            <person name="Shay R."/>
            <person name="Jin S."/>
            <person name="Zhang X."/>
            <person name="Lucey K."/>
            <person name="Ballor N.R."/>
            <person name="Ottesen E."/>
            <person name="Rosenthal R."/>
            <person name="Allen A."/>
            <person name="Leadbetter J.R."/>
            <person name="Paulsen I.T."/>
        </authorList>
    </citation>
    <scope>NUCLEOTIDE SEQUENCE [LARGE SCALE GENOMIC DNA]</scope>
    <source>
        <strain evidence="3">ATCC BAA-888 / DSM 13862 / ZAS-9</strain>
    </source>
</reference>
<dbReference type="InterPro" id="IPR020471">
    <property type="entry name" value="AKR"/>
</dbReference>
<dbReference type="InParanoid" id="F5Y7J7"/>
<evidence type="ECO:0000313" key="2">
    <source>
        <dbReference type="EMBL" id="AEF82054.1"/>
    </source>
</evidence>
<dbReference type="SUPFAM" id="SSF51430">
    <property type="entry name" value="NAD(P)-linked oxidoreductase"/>
    <property type="match status" value="1"/>
</dbReference>
<dbReference type="RefSeq" id="WP_015710907.1">
    <property type="nucleotide sequence ID" value="NC_015577.1"/>
</dbReference>
<keyword evidence="3" id="KW-1185">Reference proteome</keyword>